<accession>A0A2T4CA30</accession>
<feature type="transmembrane region" description="Helical" evidence="2">
    <location>
        <begin position="177"/>
        <end position="202"/>
    </location>
</feature>
<gene>
    <name evidence="3" type="ORF">M440DRAFT_1399576</name>
</gene>
<evidence type="ECO:0000256" key="1">
    <source>
        <dbReference type="SAM" id="MobiDB-lite"/>
    </source>
</evidence>
<dbReference type="AlphaFoldDB" id="A0A2T4CA30"/>
<sequence>MDPAKDGPGECQHKGQDEAAQKQSPPEDERQLISPPSGSSPPSPPPAAAAATTSSPPPPPPPIERAASPSSTISSGYGPTMGMYPAHDEGLPEVVMPDETPQALSRLEAEYKRKYLDGDAAPQTVIPKDADTTKIAVAGGSPYEVTPQGTRVDVEGAGTGNGNGAEKRILGLRKKTFWILVGIVLALVVAAAVGGGVGGGLASKKDKGEASSPVDEASTTSSSAPTSTSPTPSSTTSSTSTSTSSRTSTSASPTPTFLNNQTTSGNTFAFQAFAADKFLGNATAVIDDEGGTDLGFEAHSYVWLPSLTDCCITFCTNATSKGMVGWLCSQRKQPESSDPFRRVYVWCHQKHDKPNAICIDPKT</sequence>
<feature type="compositionally biased region" description="Low complexity" evidence="1">
    <location>
        <begin position="217"/>
        <end position="256"/>
    </location>
</feature>
<keyword evidence="2" id="KW-0812">Transmembrane</keyword>
<evidence type="ECO:0000313" key="3">
    <source>
        <dbReference type="EMBL" id="PTB78426.1"/>
    </source>
</evidence>
<evidence type="ECO:0000313" key="4">
    <source>
        <dbReference type="Proteomes" id="UP000240760"/>
    </source>
</evidence>
<keyword evidence="2" id="KW-0472">Membrane</keyword>
<organism evidence="3 4">
    <name type="scientific">Trichoderma longibrachiatum ATCC 18648</name>
    <dbReference type="NCBI Taxonomy" id="983965"/>
    <lineage>
        <taxon>Eukaryota</taxon>
        <taxon>Fungi</taxon>
        <taxon>Dikarya</taxon>
        <taxon>Ascomycota</taxon>
        <taxon>Pezizomycotina</taxon>
        <taxon>Sordariomycetes</taxon>
        <taxon>Hypocreomycetidae</taxon>
        <taxon>Hypocreales</taxon>
        <taxon>Hypocreaceae</taxon>
        <taxon>Trichoderma</taxon>
    </lineage>
</organism>
<feature type="compositionally biased region" description="Basic and acidic residues" evidence="1">
    <location>
        <begin position="1"/>
        <end position="31"/>
    </location>
</feature>
<proteinExistence type="predicted"/>
<dbReference type="OrthoDB" id="5226655at2759"/>
<reference evidence="3 4" key="1">
    <citation type="submission" date="2016-07" db="EMBL/GenBank/DDBJ databases">
        <title>Multiple horizontal gene transfer events from other fungi enriched the ability of initially mycotrophic Trichoderma (Ascomycota) to feed on dead plant biomass.</title>
        <authorList>
            <consortium name="DOE Joint Genome Institute"/>
            <person name="Aerts A."/>
            <person name="Atanasova L."/>
            <person name="Chenthamara K."/>
            <person name="Zhang J."/>
            <person name="Grujic M."/>
            <person name="Henrissat B."/>
            <person name="Kuo A."/>
            <person name="Salamov A."/>
            <person name="Lipzen A."/>
            <person name="Labutti K."/>
            <person name="Barry K."/>
            <person name="Miao Y."/>
            <person name="Rahimi M.J."/>
            <person name="Shen Q."/>
            <person name="Grigoriev I.V."/>
            <person name="Kubicek C.P."/>
            <person name="Druzhinina I.S."/>
        </authorList>
    </citation>
    <scope>NUCLEOTIDE SEQUENCE [LARGE SCALE GENOMIC DNA]</scope>
    <source>
        <strain evidence="3 4">ATCC 18648</strain>
    </source>
</reference>
<name>A0A2T4CA30_TRILO</name>
<dbReference type="STRING" id="983965.A0A2T4CA30"/>
<feature type="compositionally biased region" description="Pro residues" evidence="1">
    <location>
        <begin position="38"/>
        <end position="47"/>
    </location>
</feature>
<feature type="region of interest" description="Disordered" evidence="1">
    <location>
        <begin position="140"/>
        <end position="165"/>
    </location>
</feature>
<keyword evidence="2" id="KW-1133">Transmembrane helix</keyword>
<evidence type="ECO:0000256" key="2">
    <source>
        <dbReference type="SAM" id="Phobius"/>
    </source>
</evidence>
<dbReference type="EMBL" id="KZ679129">
    <property type="protein sequence ID" value="PTB78426.1"/>
    <property type="molecule type" value="Genomic_DNA"/>
</dbReference>
<keyword evidence="4" id="KW-1185">Reference proteome</keyword>
<feature type="region of interest" description="Disordered" evidence="1">
    <location>
        <begin position="199"/>
        <end position="258"/>
    </location>
</feature>
<protein>
    <submittedName>
        <fullName evidence="3">Uncharacterized protein</fullName>
    </submittedName>
</protein>
<dbReference type="Proteomes" id="UP000240760">
    <property type="component" value="Unassembled WGS sequence"/>
</dbReference>
<feature type="region of interest" description="Disordered" evidence="1">
    <location>
        <begin position="1"/>
        <end position="94"/>
    </location>
</feature>